<dbReference type="Pfam" id="PF09805">
    <property type="entry name" value="Nop25"/>
    <property type="match status" value="1"/>
</dbReference>
<feature type="compositionally biased region" description="Basic and acidic residues" evidence="5">
    <location>
        <begin position="211"/>
        <end position="229"/>
    </location>
</feature>
<feature type="compositionally biased region" description="Basic residues" evidence="5">
    <location>
        <begin position="230"/>
        <end position="240"/>
    </location>
</feature>
<evidence type="ECO:0000256" key="2">
    <source>
        <dbReference type="ARBA" id="ARBA00007175"/>
    </source>
</evidence>
<name>A0A2B7XID1_9EURO</name>
<dbReference type="STRING" id="1447875.A0A2B7XID1"/>
<evidence type="ECO:0000256" key="4">
    <source>
        <dbReference type="ARBA" id="ARBA00023242"/>
    </source>
</evidence>
<feature type="compositionally biased region" description="Basic residues" evidence="5">
    <location>
        <begin position="1"/>
        <end position="10"/>
    </location>
</feature>
<feature type="compositionally biased region" description="Basic and acidic residues" evidence="5">
    <location>
        <begin position="173"/>
        <end position="184"/>
    </location>
</feature>
<feature type="compositionally biased region" description="Basic and acidic residues" evidence="5">
    <location>
        <begin position="145"/>
        <end position="156"/>
    </location>
</feature>
<comment type="caution">
    <text evidence="6">The sequence shown here is derived from an EMBL/GenBank/DDBJ whole genome shotgun (WGS) entry which is preliminary data.</text>
</comment>
<evidence type="ECO:0000256" key="5">
    <source>
        <dbReference type="SAM" id="MobiDB-lite"/>
    </source>
</evidence>
<dbReference type="InterPro" id="IPR019186">
    <property type="entry name" value="Nucleolar_protein_12"/>
</dbReference>
<evidence type="ECO:0000313" key="7">
    <source>
        <dbReference type="Proteomes" id="UP000223968"/>
    </source>
</evidence>
<feature type="compositionally biased region" description="Basic and acidic residues" evidence="5">
    <location>
        <begin position="45"/>
        <end position="97"/>
    </location>
</feature>
<reference evidence="6 7" key="1">
    <citation type="submission" date="2017-10" db="EMBL/GenBank/DDBJ databases">
        <title>Comparative genomics in systemic dimorphic fungi from Ajellomycetaceae.</title>
        <authorList>
            <person name="Munoz J.F."/>
            <person name="Mcewen J.G."/>
            <person name="Clay O.K."/>
            <person name="Cuomo C.A."/>
        </authorList>
    </citation>
    <scope>NUCLEOTIDE SEQUENCE [LARGE SCALE GENOMIC DNA]</scope>
    <source>
        <strain evidence="6 7">UAMH5409</strain>
    </source>
</reference>
<proteinExistence type="inferred from homology"/>
<comment type="similarity">
    <text evidence="2">Belongs to the RRP17 family.</text>
</comment>
<dbReference type="EMBL" id="PDNB01000072">
    <property type="protein sequence ID" value="PGH11484.1"/>
    <property type="molecule type" value="Genomic_DNA"/>
</dbReference>
<dbReference type="GO" id="GO:0019843">
    <property type="term" value="F:rRNA binding"/>
    <property type="evidence" value="ECO:0007669"/>
    <property type="project" value="TreeGrafter"/>
</dbReference>
<accession>A0A2B7XID1</accession>
<feature type="region of interest" description="Disordered" evidence="5">
    <location>
        <begin position="1"/>
        <end position="22"/>
    </location>
</feature>
<keyword evidence="7" id="KW-1185">Reference proteome</keyword>
<comment type="subcellular location">
    <subcellularLocation>
        <location evidence="1">Nucleus</location>
        <location evidence="1">Nucleolus</location>
    </subcellularLocation>
</comment>
<evidence type="ECO:0000256" key="3">
    <source>
        <dbReference type="ARBA" id="ARBA00023054"/>
    </source>
</evidence>
<feature type="compositionally biased region" description="Basic residues" evidence="5">
    <location>
        <begin position="185"/>
        <end position="195"/>
    </location>
</feature>
<dbReference type="Proteomes" id="UP000223968">
    <property type="component" value="Unassembled WGS sequence"/>
</dbReference>
<evidence type="ECO:0000313" key="6">
    <source>
        <dbReference type="EMBL" id="PGH11484.1"/>
    </source>
</evidence>
<sequence>MGPHAKKRKLTPSSSAAVQEITFDPSARQEFLTGFHKRKLQRAKHAQEAAERRAKEERKEARKKLREDRRAEFERAIAENRALMKEISRSNRNRDPGDSSTSESEDEDENEDEEWEGIPDPPAVDYEAEYIDEDKYTTVTVEEVDASRDGLVRRVDEEESDEEGEEDKEVEAEESKDGEKNDTKAKKRVWTKKNPKSGSSADRPRKKKRQFRYENKAERKFTKLKERMGNRKKAKERKGK</sequence>
<dbReference type="OrthoDB" id="551633at2759"/>
<gene>
    <name evidence="6" type="ORF">AJ79_04859</name>
</gene>
<dbReference type="PANTHER" id="PTHR14577:SF0">
    <property type="entry name" value="NUCLEOLAR PROTEIN 12"/>
    <property type="match status" value="1"/>
</dbReference>
<feature type="compositionally biased region" description="Acidic residues" evidence="5">
    <location>
        <begin position="103"/>
        <end position="117"/>
    </location>
</feature>
<dbReference type="GO" id="GO:0005730">
    <property type="term" value="C:nucleolus"/>
    <property type="evidence" value="ECO:0007669"/>
    <property type="project" value="UniProtKB-SubCell"/>
</dbReference>
<keyword evidence="4" id="KW-0539">Nucleus</keyword>
<feature type="region of interest" description="Disordered" evidence="5">
    <location>
        <begin position="38"/>
        <end position="240"/>
    </location>
</feature>
<keyword evidence="3" id="KW-0175">Coiled coil</keyword>
<protein>
    <recommendedName>
        <fullName evidence="8">Ribosomal RNA-processing protein 17</fullName>
    </recommendedName>
</protein>
<evidence type="ECO:0008006" key="8">
    <source>
        <dbReference type="Google" id="ProtNLM"/>
    </source>
</evidence>
<feature type="compositionally biased region" description="Acidic residues" evidence="5">
    <location>
        <begin position="157"/>
        <end position="172"/>
    </location>
</feature>
<organism evidence="6 7">
    <name type="scientific">Helicocarpus griseus UAMH5409</name>
    <dbReference type="NCBI Taxonomy" id="1447875"/>
    <lineage>
        <taxon>Eukaryota</taxon>
        <taxon>Fungi</taxon>
        <taxon>Dikarya</taxon>
        <taxon>Ascomycota</taxon>
        <taxon>Pezizomycotina</taxon>
        <taxon>Eurotiomycetes</taxon>
        <taxon>Eurotiomycetidae</taxon>
        <taxon>Onygenales</taxon>
        <taxon>Ajellomycetaceae</taxon>
        <taxon>Helicocarpus</taxon>
    </lineage>
</organism>
<evidence type="ECO:0000256" key="1">
    <source>
        <dbReference type="ARBA" id="ARBA00004604"/>
    </source>
</evidence>
<dbReference type="PANTHER" id="PTHR14577">
    <property type="entry name" value="NUCLEOLAR PROTEIN 12"/>
    <property type="match status" value="1"/>
</dbReference>
<dbReference type="AlphaFoldDB" id="A0A2B7XID1"/>